<dbReference type="Proteomes" id="UP000602284">
    <property type="component" value="Unassembled WGS sequence"/>
</dbReference>
<dbReference type="Pfam" id="PF00216">
    <property type="entry name" value="Bac_DNA_binding"/>
    <property type="match status" value="1"/>
</dbReference>
<keyword evidence="2" id="KW-0238">DNA-binding</keyword>
<comment type="caution">
    <text evidence="2">The sequence shown here is derived from an EMBL/GenBank/DDBJ whole genome shotgun (WGS) entry which is preliminary data.</text>
</comment>
<evidence type="ECO:0000313" key="3">
    <source>
        <dbReference type="Proteomes" id="UP000602284"/>
    </source>
</evidence>
<proteinExistence type="predicted"/>
<evidence type="ECO:0000313" key="2">
    <source>
        <dbReference type="EMBL" id="MBL0385577.1"/>
    </source>
</evidence>
<name>A0ABS1J5L7_9BACL</name>
<reference evidence="2 3" key="1">
    <citation type="submission" date="2021-01" db="EMBL/GenBank/DDBJ databases">
        <title>Tumebacillus sp. strain ITR2 16S ribosomal RNA gene Genome sequencing and assembly.</title>
        <authorList>
            <person name="Kang M."/>
        </authorList>
    </citation>
    <scope>NUCLEOTIDE SEQUENCE [LARGE SCALE GENOMIC DNA]</scope>
    <source>
        <strain evidence="2 3">ITR2</strain>
    </source>
</reference>
<dbReference type="EMBL" id="JAEQNB010000001">
    <property type="protein sequence ID" value="MBL0385577.1"/>
    <property type="molecule type" value="Genomic_DNA"/>
</dbReference>
<dbReference type="Gene3D" id="4.10.520.10">
    <property type="entry name" value="IHF-like DNA-binding proteins"/>
    <property type="match status" value="1"/>
</dbReference>
<dbReference type="InterPro" id="IPR010992">
    <property type="entry name" value="IHF-like_DNA-bd_dom_sf"/>
</dbReference>
<organism evidence="2 3">
    <name type="scientific">Tumebacillus amylolyticus</name>
    <dbReference type="NCBI Taxonomy" id="2801339"/>
    <lineage>
        <taxon>Bacteria</taxon>
        <taxon>Bacillati</taxon>
        <taxon>Bacillota</taxon>
        <taxon>Bacilli</taxon>
        <taxon>Bacillales</taxon>
        <taxon>Alicyclobacillaceae</taxon>
        <taxon>Tumebacillus</taxon>
    </lineage>
</organism>
<feature type="region of interest" description="Disordered" evidence="1">
    <location>
        <begin position="1"/>
        <end position="24"/>
    </location>
</feature>
<dbReference type="InterPro" id="IPR000119">
    <property type="entry name" value="Hist_DNA-bd"/>
</dbReference>
<dbReference type="SUPFAM" id="SSF47729">
    <property type="entry name" value="IHF-like DNA-binding proteins"/>
    <property type="match status" value="1"/>
</dbReference>
<evidence type="ECO:0000256" key="1">
    <source>
        <dbReference type="SAM" id="MobiDB-lite"/>
    </source>
</evidence>
<gene>
    <name evidence="2" type="ORF">JJB07_02845</name>
</gene>
<accession>A0ABS1J5L7</accession>
<dbReference type="GO" id="GO:0003677">
    <property type="term" value="F:DNA binding"/>
    <property type="evidence" value="ECO:0007669"/>
    <property type="project" value="UniProtKB-KW"/>
</dbReference>
<protein>
    <submittedName>
        <fullName evidence="2">HU family DNA-binding protein</fullName>
    </submittedName>
</protein>
<dbReference type="PRINTS" id="PR01727">
    <property type="entry name" value="DNABINDINGHU"/>
</dbReference>
<keyword evidence="3" id="KW-1185">Reference proteome</keyword>
<sequence length="40" mass="4305">MKIPCWRTGRNPQTGQEITIPGGAIPAFKPGNKLKEAAKV</sequence>